<sequence length="1142" mass="129515">MKDLFNLAKAIDSSEIIKTVNSEVLEHHYALYDQFEELVSGTMKTLNHASKPMYRSALSMGKDSFTTFAIIIEAYRRSIKLGLIERERPLLVNCVDTGVESLPMAMFSRYASEKLIAYAKKIGVNVLFKFVRPKLADEYFIRWASASKIIPSPTRSSDCTVILKVEPSNQYEKNIIENLQNERYKSSPIILALGSRKDESAKRSLNIKKRNLDNRYSELMHQLDQGESKLQVAPISDWSTKDVFSFLEICGRDPITRTKGTINTFLDNGAVLLEIYGDGSNDVCELITGSGRLGSSCGGKAARYGCFTCTLSKYDASARENIKRERWRVLGSENALRVRDYLFRIGHDGSKRAYMPKAYDPVCFNRVYMQPNCLKVAYLEKMVWYASQLAIDSENAAMDFRSYLERGDIENHPGYKEILEDITLSSKARAGMLEMYRSQAGKPLISSFSEKHALVLSFQWSLYGLAAAPYRPLAIWEKVKRGERIAYPKLFDEYESLHGAFEIDRDLPNVVMMKTMNEQMPLRDYFKMNVDLAECYPLPSHLLAIDEADRNCTMENYCDGVDAVAKVHCDFSINNDDLPLVHIFSVQTPEKVEQVKCHVDLSIDGLSVGGKARPELIKHVEKDIRDIVLNKISTELDAQEHEFIGKVYLNCREAVEEIEQALLSKSISTKVVTKIPNVSKQVVGQVGRVNEIKVKNKKGFTRRVVRLKASNSGRVLKGGKRFSVVHSNTRIKPYAIKQKSNMEERCLKDIELYGVEFGTEQLPLLDTKTTKTMFDFESDNLDVLIDELDLGLYQEQKKKMLDEHDFYLGQKVLYARRYKQSLRTSQSPLVAISLVNQGIIQLNDNYTSTFFKIVKRTHAFHEIGLLDLANCNLNVLINHPLATTASDFRTFKAQCLIELRAMINESRIKAKSYMNDLQEMNKESAVSLLDAYVNTQINNVIHSLEHSFVGRAKCAFIDEPITQTQKGRAYMSCALLNSHKDLTSALNSLIGRAQTNHLIENNELLAIATKVYERSDLTTLKVTLYHFKKLVGELMELQDELNCALDESQKQTALVSVKSRWQAIMDEYHPYKECYLGYSSINKQGYQYFKDALTGLIVNTQSDIEMAQEVEASLSNLINTALDIGVKKASAKSVLKLFSLAS</sequence>
<dbReference type="Gene3D" id="3.40.50.620">
    <property type="entry name" value="HUPs"/>
    <property type="match status" value="1"/>
</dbReference>
<organism evidence="2">
    <name type="scientific">Vibrio alginolyticus</name>
    <dbReference type="NCBI Taxonomy" id="663"/>
    <lineage>
        <taxon>Bacteria</taxon>
        <taxon>Pseudomonadati</taxon>
        <taxon>Pseudomonadota</taxon>
        <taxon>Gammaproteobacteria</taxon>
        <taxon>Vibrionales</taxon>
        <taxon>Vibrionaceae</taxon>
        <taxon>Vibrio</taxon>
    </lineage>
</organism>
<evidence type="ECO:0000256" key="1">
    <source>
        <dbReference type="SAM" id="Coils"/>
    </source>
</evidence>
<geneLocation type="plasmid" evidence="2">
    <name>pL289</name>
</geneLocation>
<evidence type="ECO:0008006" key="3">
    <source>
        <dbReference type="Google" id="ProtNLM"/>
    </source>
</evidence>
<reference evidence="2" key="1">
    <citation type="submission" date="2016-10" db="EMBL/GenBank/DDBJ databases">
        <title>The High Quality Genome of Vibrio alginolyticus K01M1.</title>
        <authorList>
            <person name="Wendling C."/>
            <person name="Chibani C.M."/>
            <person name="Hertel R."/>
            <person name="Sproer C."/>
            <person name="Bunk B."/>
            <person name="Overmann J."/>
            <person name="Roth O."/>
            <person name="Liesegang H."/>
        </authorList>
    </citation>
    <scope>NUCLEOTIDE SEQUENCE</scope>
    <source>
        <strain evidence="2">K05K4</strain>
        <plasmid evidence="2">pL289</plasmid>
    </source>
</reference>
<keyword evidence="1" id="KW-0175">Coiled coil</keyword>
<proteinExistence type="predicted"/>
<dbReference type="AlphaFoldDB" id="A0A1W6U1I8"/>
<gene>
    <name evidence="2" type="ORF">K05K4_52350</name>
</gene>
<protein>
    <recommendedName>
        <fullName evidence="3">Phosphoadenosine phosphosulphate reductase domain-containing protein</fullName>
    </recommendedName>
</protein>
<dbReference type="InterPro" id="IPR014729">
    <property type="entry name" value="Rossmann-like_a/b/a_fold"/>
</dbReference>
<feature type="coiled-coil region" evidence="1">
    <location>
        <begin position="202"/>
        <end position="229"/>
    </location>
</feature>
<keyword evidence="2" id="KW-0614">Plasmid</keyword>
<evidence type="ECO:0000313" key="2">
    <source>
        <dbReference type="EMBL" id="ARP21937.1"/>
    </source>
</evidence>
<dbReference type="SUPFAM" id="SSF52402">
    <property type="entry name" value="Adenine nucleotide alpha hydrolases-like"/>
    <property type="match status" value="1"/>
</dbReference>
<dbReference type="EMBL" id="CP017904">
    <property type="protein sequence ID" value="ARP21937.1"/>
    <property type="molecule type" value="Genomic_DNA"/>
</dbReference>
<accession>A0A1W6U1I8</accession>
<dbReference type="RefSeq" id="WP_086048352.1">
    <property type="nucleotide sequence ID" value="NZ_CP017893.1"/>
</dbReference>
<name>A0A1W6U1I8_VIBAL</name>
<feature type="coiled-coil region" evidence="1">
    <location>
        <begin position="1027"/>
        <end position="1054"/>
    </location>
</feature>